<dbReference type="GO" id="GO:0071555">
    <property type="term" value="P:cell wall organization"/>
    <property type="evidence" value="ECO:0007669"/>
    <property type="project" value="UniProtKB-UniRule"/>
</dbReference>
<dbReference type="EMBL" id="OZ034820">
    <property type="protein sequence ID" value="CAL1399972.1"/>
    <property type="molecule type" value="Genomic_DNA"/>
</dbReference>
<evidence type="ECO:0000256" key="2">
    <source>
        <dbReference type="ARBA" id="ARBA00022676"/>
    </source>
</evidence>
<keyword evidence="2 7" id="KW-0328">Glycosyltransferase</keyword>
<dbReference type="AlphaFoldDB" id="A0AAV2FPS6"/>
<keyword evidence="5" id="KW-0325">Glycoprotein</keyword>
<evidence type="ECO:0000256" key="8">
    <source>
        <dbReference type="SAM" id="MobiDB-lite"/>
    </source>
</evidence>
<dbReference type="Pfam" id="PF03254">
    <property type="entry name" value="XG_FTase"/>
    <property type="match status" value="1"/>
</dbReference>
<feature type="compositionally biased region" description="Polar residues" evidence="8">
    <location>
        <begin position="47"/>
        <end position="61"/>
    </location>
</feature>
<evidence type="ECO:0000313" key="9">
    <source>
        <dbReference type="EMBL" id="CAL1399972.1"/>
    </source>
</evidence>
<comment type="similarity">
    <text evidence="1 7">Belongs to the glycosyltransferase 37 family.</text>
</comment>
<evidence type="ECO:0000256" key="4">
    <source>
        <dbReference type="ARBA" id="ARBA00023034"/>
    </source>
</evidence>
<sequence>MIAASLLLIIIDPRFTQHRVPTPSARDRIVPLQPSLVSSSSSSSSSDQPSCASRQQLPQWRSSSSSNSSNKSPPSPYLLSRIRDYEQRHKRCDPHSESFLRNSQELVRVNNSPDALLTRSEDLASDCRYIVWVPVNGLGNRMLSLASSFVYALLTDRVLLVDFDDSMSGLFCEPFPDAATWLLPGDFTFKGRSNSEKFKRVYSLGNLLEKSEKKHDEEISVQATALLYLYLSGDNNYDMLFYRDETQKLLTNVPWLVLRSDQHFVPYFFVMPGFRTELDRLFPDKEAVFQHVGRYLFSPTNRVWGRVARFYDTYLAKAEQRIGLQVRVFYPDKTPASLMLPHILRCMQVVSGILPRLQQNETNTTSYATRSRTLKAVLVASLLGEFYTELKDMYWMRPAADDGEGGGGAAVGVYQTSHEGWQETDNGAHNVKALVDIYLLSMCDVLVTSHFSTFGYVAHSLAGLRPWYLQNPGDYEAKRNEPACVRAVSPEPCFHFHPYYDTNSANHGDAAGGGPAPVIMNCEDYEWGFKLANLKY</sequence>
<comment type="function">
    <text evidence="7">May be involved in cell wall biosynthesis.</text>
</comment>
<dbReference type="PANTHER" id="PTHR31889">
    <property type="entry name" value="FUCOSYLTRANSFERASE 2-RELATED"/>
    <property type="match status" value="1"/>
</dbReference>
<feature type="region of interest" description="Disordered" evidence="8">
    <location>
        <begin position="21"/>
        <end position="78"/>
    </location>
</feature>
<evidence type="ECO:0000313" key="10">
    <source>
        <dbReference type="Proteomes" id="UP001497516"/>
    </source>
</evidence>
<evidence type="ECO:0000256" key="5">
    <source>
        <dbReference type="ARBA" id="ARBA00023180"/>
    </source>
</evidence>
<dbReference type="GO" id="GO:0008107">
    <property type="term" value="F:galactoside 2-alpha-L-fucosyltransferase activity"/>
    <property type="evidence" value="ECO:0007669"/>
    <property type="project" value="InterPro"/>
</dbReference>
<evidence type="ECO:0000256" key="3">
    <source>
        <dbReference type="ARBA" id="ARBA00022679"/>
    </source>
</evidence>
<proteinExistence type="inferred from homology"/>
<reference evidence="9 10" key="1">
    <citation type="submission" date="2024-04" db="EMBL/GenBank/DDBJ databases">
        <authorList>
            <person name="Fracassetti M."/>
        </authorList>
    </citation>
    <scope>NUCLEOTIDE SEQUENCE [LARGE SCALE GENOMIC DNA]</scope>
</reference>
<dbReference type="Gene3D" id="3.40.50.11350">
    <property type="match status" value="1"/>
</dbReference>
<dbReference type="InterPro" id="IPR004938">
    <property type="entry name" value="XG_FTase"/>
</dbReference>
<dbReference type="Gene3D" id="3.40.50.11340">
    <property type="match status" value="1"/>
</dbReference>
<keyword evidence="4 7" id="KW-0333">Golgi apparatus</keyword>
<dbReference type="GO" id="GO:0032580">
    <property type="term" value="C:Golgi cisterna membrane"/>
    <property type="evidence" value="ECO:0007669"/>
    <property type="project" value="UniProtKB-SubCell"/>
</dbReference>
<dbReference type="GO" id="GO:0009969">
    <property type="term" value="P:xyloglucan biosynthetic process"/>
    <property type="evidence" value="ECO:0007669"/>
    <property type="project" value="TreeGrafter"/>
</dbReference>
<dbReference type="FunFam" id="3.40.50.11340:FF:000005">
    <property type="entry name" value="Galactoside 2-alpha-L-fucosyltransferase"/>
    <property type="match status" value="1"/>
</dbReference>
<dbReference type="EC" id="2.4.1.-" evidence="7"/>
<gene>
    <name evidence="9" type="ORF">LTRI10_LOCUS40129</name>
</gene>
<accession>A0AAV2FPS6</accession>
<comment type="subcellular location">
    <subcellularLocation>
        <location evidence="7">Golgi apparatus</location>
        <location evidence="7">Golgi stack membrane</location>
        <topology evidence="7">Single-pass type II membrane protein</topology>
    </subcellularLocation>
</comment>
<keyword evidence="10" id="KW-1185">Reference proteome</keyword>
<dbReference type="GO" id="GO:0042546">
    <property type="term" value="P:cell wall biogenesis"/>
    <property type="evidence" value="ECO:0007669"/>
    <property type="project" value="InterPro"/>
</dbReference>
<evidence type="ECO:0000256" key="7">
    <source>
        <dbReference type="RuleBase" id="RU367004"/>
    </source>
</evidence>
<organism evidence="9 10">
    <name type="scientific">Linum trigynum</name>
    <dbReference type="NCBI Taxonomy" id="586398"/>
    <lineage>
        <taxon>Eukaryota</taxon>
        <taxon>Viridiplantae</taxon>
        <taxon>Streptophyta</taxon>
        <taxon>Embryophyta</taxon>
        <taxon>Tracheophyta</taxon>
        <taxon>Spermatophyta</taxon>
        <taxon>Magnoliopsida</taxon>
        <taxon>eudicotyledons</taxon>
        <taxon>Gunneridae</taxon>
        <taxon>Pentapetalae</taxon>
        <taxon>rosids</taxon>
        <taxon>fabids</taxon>
        <taxon>Malpighiales</taxon>
        <taxon>Linaceae</taxon>
        <taxon>Linum</taxon>
    </lineage>
</organism>
<evidence type="ECO:0000256" key="6">
    <source>
        <dbReference type="ARBA" id="ARBA00023316"/>
    </source>
</evidence>
<name>A0AAV2FPS6_9ROSI</name>
<evidence type="ECO:0000256" key="1">
    <source>
        <dbReference type="ARBA" id="ARBA00010481"/>
    </source>
</evidence>
<keyword evidence="3 7" id="KW-0808">Transferase</keyword>
<dbReference type="PANTHER" id="PTHR31889:SF66">
    <property type="entry name" value="FUCOSYLTRANSFERASE"/>
    <property type="match status" value="1"/>
</dbReference>
<keyword evidence="6 7" id="KW-0961">Cell wall biogenesis/degradation</keyword>
<protein>
    <recommendedName>
        <fullName evidence="7">Fucosyltransferase</fullName>
        <ecNumber evidence="7">2.4.1.-</ecNumber>
    </recommendedName>
</protein>
<feature type="compositionally biased region" description="Low complexity" evidence="8">
    <location>
        <begin position="62"/>
        <end position="72"/>
    </location>
</feature>
<dbReference type="Proteomes" id="UP001497516">
    <property type="component" value="Chromosome 7"/>
</dbReference>